<dbReference type="InterPro" id="IPR011990">
    <property type="entry name" value="TPR-like_helical_dom_sf"/>
</dbReference>
<dbReference type="SUPFAM" id="SSF56112">
    <property type="entry name" value="Protein kinase-like (PK-like)"/>
    <property type="match status" value="1"/>
</dbReference>
<dbReference type="PANTHER" id="PTHR43289:SF34">
    <property type="entry name" value="SERINE_THREONINE-PROTEIN KINASE YBDM-RELATED"/>
    <property type="match status" value="1"/>
</dbReference>
<evidence type="ECO:0000256" key="4">
    <source>
        <dbReference type="ARBA" id="ARBA00022840"/>
    </source>
</evidence>
<feature type="domain" description="Protein kinase" evidence="6">
    <location>
        <begin position="72"/>
        <end position="337"/>
    </location>
</feature>
<keyword evidence="1" id="KW-0808">Transferase</keyword>
<dbReference type="PROSITE" id="PS50011">
    <property type="entry name" value="PROTEIN_KINASE_DOM"/>
    <property type="match status" value="1"/>
</dbReference>
<evidence type="ECO:0000256" key="2">
    <source>
        <dbReference type="ARBA" id="ARBA00022741"/>
    </source>
</evidence>
<evidence type="ECO:0000313" key="8">
    <source>
        <dbReference type="Proteomes" id="UP000605253"/>
    </source>
</evidence>
<protein>
    <recommendedName>
        <fullName evidence="6">Protein kinase domain-containing protein</fullName>
    </recommendedName>
</protein>
<evidence type="ECO:0000256" key="5">
    <source>
        <dbReference type="PROSITE-ProRule" id="PRU10141"/>
    </source>
</evidence>
<dbReference type="PROSITE" id="PS00108">
    <property type="entry name" value="PROTEIN_KINASE_ST"/>
    <property type="match status" value="1"/>
</dbReference>
<dbReference type="PANTHER" id="PTHR43289">
    <property type="entry name" value="MITOGEN-ACTIVATED PROTEIN KINASE KINASE KINASE 20-RELATED"/>
    <property type="match status" value="1"/>
</dbReference>
<dbReference type="InterPro" id="IPR011009">
    <property type="entry name" value="Kinase-like_dom_sf"/>
</dbReference>
<reference evidence="7" key="1">
    <citation type="journal article" date="2014" name="Int. J. Syst. Evol. Microbiol.">
        <title>Complete genome sequence of Corynebacterium casei LMG S-19264T (=DSM 44701T), isolated from a smear-ripened cheese.</title>
        <authorList>
            <consortium name="US DOE Joint Genome Institute (JGI-PGF)"/>
            <person name="Walter F."/>
            <person name="Albersmeier A."/>
            <person name="Kalinowski J."/>
            <person name="Ruckert C."/>
        </authorList>
    </citation>
    <scope>NUCLEOTIDE SEQUENCE</scope>
    <source>
        <strain evidence="7">CGMCC 1.12181</strain>
    </source>
</reference>
<sequence length="866" mass="97643">MPNSIVELFNRCHQLDRVEQQKVIEKLRLDDPKMADELDALLKAEPTQFGIPAKPDDHQSSSFQIPQVIDEYRVEGILGVGGMGMVLQGHRADIDLSVAIKVAHQSNTSKTTKIALEQEAKILASLEHPNIASIKDWGTIDNFGHFIATEFIRGKTIRQYCEDENLSIKAIIQLFLKVISAVSHAHSRLVLHRDIKPSNIMVTDQGEPKLIDFGVAKVMTSIHESEEQTLSAGLTPSYASPEQLAGKPLSIRSDIFSLGVVMLDLVLPVNSDHKLKSINNIEQRLQLSRQENKKIWQGLNNQAVADLALVLITATAEDLNVRYKNGEDFANDLNAILSQRPIKARAPSSWYKFRKFVSRNRIAASIFGITLLMTLAASGLAAWQWQEAILQKELTLQTNKELESYSNFLNTNFKLMNAFNGGDPDLKMREFMSKAVNLLKNEETVPPERLAKHAFMISQTYNSWGKYNESLDVIDEALKIIENTHHQKIRIELLAEKVVLLHNLANFQSCVTTAILALELASAIPHDGRDKFQLSILSNLQFCYVGLGEVSKSIKVSESILKLKPEPEIAAKAHFALANSRVSLMQLEKGYLNLEETLSFYKKEYGEDSGLYLNALALQFRYKSLLNPESLNDTLVEEIKQKFVSVYTQEHLNNTIVKATFAEAYYLGNQIDKAVKLQNQMLDEFTQIGLPPTVIAMTKMLAIKYLILNNELDKASKLLLSIDITDSQLTKAAELSQFYLLNSDLAIKMGQFEQANKFLMKAKNFIDETDSPTDDVDYYFLIALVSATQDNWQKCYQSANNTASKAIGLYPKTWQLPNVYRYLADVCQLKHDNRQVNNSDFPYLQAVMDSPWKQEAMLVSQILNTE</sequence>
<dbReference type="SUPFAM" id="SSF48452">
    <property type="entry name" value="TPR-like"/>
    <property type="match status" value="1"/>
</dbReference>
<dbReference type="EMBL" id="BMEO01000015">
    <property type="protein sequence ID" value="GGG02111.1"/>
    <property type="molecule type" value="Genomic_DNA"/>
</dbReference>
<dbReference type="CDD" id="cd14014">
    <property type="entry name" value="STKc_PknB_like"/>
    <property type="match status" value="1"/>
</dbReference>
<dbReference type="RefSeq" id="WP_188366014.1">
    <property type="nucleotide sequence ID" value="NZ_BAABJF010000028.1"/>
</dbReference>
<dbReference type="Gene3D" id="1.25.40.10">
    <property type="entry name" value="Tetratricopeptide repeat domain"/>
    <property type="match status" value="2"/>
</dbReference>
<accession>A0A917CYH7</accession>
<dbReference type="SMART" id="SM00220">
    <property type="entry name" value="S_TKc"/>
    <property type="match status" value="1"/>
</dbReference>
<evidence type="ECO:0000313" key="7">
    <source>
        <dbReference type="EMBL" id="GGG02111.1"/>
    </source>
</evidence>
<dbReference type="GO" id="GO:0004674">
    <property type="term" value="F:protein serine/threonine kinase activity"/>
    <property type="evidence" value="ECO:0007669"/>
    <property type="project" value="TreeGrafter"/>
</dbReference>
<dbReference type="AlphaFoldDB" id="A0A917CYH7"/>
<dbReference type="Pfam" id="PF00069">
    <property type="entry name" value="Pkinase"/>
    <property type="match status" value="1"/>
</dbReference>
<dbReference type="Gene3D" id="1.10.510.10">
    <property type="entry name" value="Transferase(Phosphotransferase) domain 1"/>
    <property type="match status" value="1"/>
</dbReference>
<evidence type="ECO:0000256" key="3">
    <source>
        <dbReference type="ARBA" id="ARBA00022777"/>
    </source>
</evidence>
<evidence type="ECO:0000256" key="1">
    <source>
        <dbReference type="ARBA" id="ARBA00022679"/>
    </source>
</evidence>
<gene>
    <name evidence="7" type="ORF">GCM10011365_24110</name>
</gene>
<evidence type="ECO:0000259" key="6">
    <source>
        <dbReference type="PROSITE" id="PS50011"/>
    </source>
</evidence>
<keyword evidence="4 5" id="KW-0067">ATP-binding</keyword>
<dbReference type="InterPro" id="IPR017441">
    <property type="entry name" value="Protein_kinase_ATP_BS"/>
</dbReference>
<feature type="binding site" evidence="5">
    <location>
        <position position="101"/>
    </location>
    <ligand>
        <name>ATP</name>
        <dbReference type="ChEBI" id="CHEBI:30616"/>
    </ligand>
</feature>
<organism evidence="7 8">
    <name type="scientific">Marinicella pacifica</name>
    <dbReference type="NCBI Taxonomy" id="1171543"/>
    <lineage>
        <taxon>Bacteria</taxon>
        <taxon>Pseudomonadati</taxon>
        <taxon>Pseudomonadota</taxon>
        <taxon>Gammaproteobacteria</taxon>
        <taxon>Lysobacterales</taxon>
        <taxon>Marinicellaceae</taxon>
        <taxon>Marinicella</taxon>
    </lineage>
</organism>
<keyword evidence="8" id="KW-1185">Reference proteome</keyword>
<reference evidence="7" key="2">
    <citation type="submission" date="2020-09" db="EMBL/GenBank/DDBJ databases">
        <authorList>
            <person name="Sun Q."/>
            <person name="Zhou Y."/>
        </authorList>
    </citation>
    <scope>NUCLEOTIDE SEQUENCE</scope>
    <source>
        <strain evidence="7">CGMCC 1.12181</strain>
    </source>
</reference>
<dbReference type="InterPro" id="IPR000719">
    <property type="entry name" value="Prot_kinase_dom"/>
</dbReference>
<comment type="caution">
    <text evidence="7">The sequence shown here is derived from an EMBL/GenBank/DDBJ whole genome shotgun (WGS) entry which is preliminary data.</text>
</comment>
<keyword evidence="3" id="KW-0418">Kinase</keyword>
<proteinExistence type="predicted"/>
<dbReference type="PROSITE" id="PS00107">
    <property type="entry name" value="PROTEIN_KINASE_ATP"/>
    <property type="match status" value="1"/>
</dbReference>
<dbReference type="Proteomes" id="UP000605253">
    <property type="component" value="Unassembled WGS sequence"/>
</dbReference>
<dbReference type="GO" id="GO:0005524">
    <property type="term" value="F:ATP binding"/>
    <property type="evidence" value="ECO:0007669"/>
    <property type="project" value="UniProtKB-UniRule"/>
</dbReference>
<name>A0A917CYH7_9GAMM</name>
<dbReference type="InterPro" id="IPR008271">
    <property type="entry name" value="Ser/Thr_kinase_AS"/>
</dbReference>
<keyword evidence="2 5" id="KW-0547">Nucleotide-binding</keyword>